<keyword evidence="1" id="KW-0677">Repeat</keyword>
<evidence type="ECO:0000256" key="2">
    <source>
        <dbReference type="ARBA" id="ARBA00023043"/>
    </source>
</evidence>
<gene>
    <name evidence="4" type="ORF">SPHA_45804</name>
</gene>
<dbReference type="AlphaFoldDB" id="A0A812D491"/>
<dbReference type="OrthoDB" id="432281at2759"/>
<feature type="repeat" description="ANK" evidence="3">
    <location>
        <begin position="32"/>
        <end position="65"/>
    </location>
</feature>
<protein>
    <submittedName>
        <fullName evidence="4">Uncharacterized protein</fullName>
    </submittedName>
</protein>
<sequence>MQKAELFKDPPTVTVIYGMACMGIEVDAKDDDGNTCLHLVVKKEGAYRILIALMRCGVDTEIRNKEGKTAEDILLEEKPPGWEEMLSNYNKFKPGLWNALQASKVNLRLVERLLQSWCRVTLKKNGTIINLKLMAQQNPHHIQTVRLLEKYENTIEFALACLSGRSCIIKSWISKDLMQNIDINTMDVSYQKHFKNTPEVSRPLIAAIWEIDKLAMVDILMELKVDVHVLFSAEKERDKTLKPLFFQLICGENIPEDERIIHRVLKECNMLSRNRQGQTIIFEAIKHSKSLEFVQSLFTYGLNIALRDNVGRTARTFALKQNKPTYARLIDQHVLQMVISNSAAQIEDLILRSYDHLLDITDANGRSALDIAREMGNREVASLLNMCKVTQETGKLLFKAIKNGDSYQVKHMMCQNFIALRDKCGRNVLHVAILYQQTGIVHYLISSYPSLLNEADNSGRSPLHYIYVKYEDDLDIQAQAKLHDANYNCRDNRGKTPEDYSNCSCAIHLACIKKAIEEFDLEVFLEETDFEEVFFAAIKDGKMEVVKEQVQGLEEVEGVSRYSSRALFECLDSNQVELAKYLVLRGFRTNIWKQYVPCSSDNPLCGMMECGHTVTYFKDRIKELAMYDLLTLVNDVESGKVKPARNLDANFKLIISTTVLKFNTQKLNQTNLNDRN</sequence>
<reference evidence="4" key="1">
    <citation type="submission" date="2021-01" db="EMBL/GenBank/DDBJ databases">
        <authorList>
            <person name="Li R."/>
            <person name="Bekaert M."/>
        </authorList>
    </citation>
    <scope>NUCLEOTIDE SEQUENCE</scope>
    <source>
        <strain evidence="4">Farmed</strain>
    </source>
</reference>
<dbReference type="Pfam" id="PF12796">
    <property type="entry name" value="Ank_2"/>
    <property type="match status" value="1"/>
</dbReference>
<dbReference type="InterPro" id="IPR036770">
    <property type="entry name" value="Ankyrin_rpt-contain_sf"/>
</dbReference>
<organism evidence="4 5">
    <name type="scientific">Acanthosepion pharaonis</name>
    <name type="common">Pharaoh cuttlefish</name>
    <name type="synonym">Sepia pharaonis</name>
    <dbReference type="NCBI Taxonomy" id="158019"/>
    <lineage>
        <taxon>Eukaryota</taxon>
        <taxon>Metazoa</taxon>
        <taxon>Spiralia</taxon>
        <taxon>Lophotrochozoa</taxon>
        <taxon>Mollusca</taxon>
        <taxon>Cephalopoda</taxon>
        <taxon>Coleoidea</taxon>
        <taxon>Decapodiformes</taxon>
        <taxon>Sepiida</taxon>
        <taxon>Sepiina</taxon>
        <taxon>Sepiidae</taxon>
        <taxon>Acanthosepion</taxon>
    </lineage>
</organism>
<dbReference type="InterPro" id="IPR002110">
    <property type="entry name" value="Ankyrin_rpt"/>
</dbReference>
<dbReference type="SMART" id="SM00248">
    <property type="entry name" value="ANK"/>
    <property type="match status" value="7"/>
</dbReference>
<dbReference type="PROSITE" id="PS50088">
    <property type="entry name" value="ANK_REPEAT"/>
    <property type="match status" value="1"/>
</dbReference>
<dbReference type="EMBL" id="CAHIKZ030002383">
    <property type="protein sequence ID" value="CAE1286115.1"/>
    <property type="molecule type" value="Genomic_DNA"/>
</dbReference>
<evidence type="ECO:0000313" key="5">
    <source>
        <dbReference type="Proteomes" id="UP000597762"/>
    </source>
</evidence>
<evidence type="ECO:0000256" key="3">
    <source>
        <dbReference type="PROSITE-ProRule" id="PRU00023"/>
    </source>
</evidence>
<dbReference type="Gene3D" id="1.25.40.20">
    <property type="entry name" value="Ankyrin repeat-containing domain"/>
    <property type="match status" value="3"/>
</dbReference>
<name>A0A812D491_ACAPH</name>
<accession>A0A812D491</accession>
<dbReference type="PANTHER" id="PTHR24198">
    <property type="entry name" value="ANKYRIN REPEAT AND PROTEIN KINASE DOMAIN-CONTAINING PROTEIN"/>
    <property type="match status" value="1"/>
</dbReference>
<comment type="caution">
    <text evidence="4">The sequence shown here is derived from an EMBL/GenBank/DDBJ whole genome shotgun (WGS) entry which is preliminary data.</text>
</comment>
<evidence type="ECO:0000313" key="4">
    <source>
        <dbReference type="EMBL" id="CAE1286115.1"/>
    </source>
</evidence>
<dbReference type="PANTHER" id="PTHR24198:SF165">
    <property type="entry name" value="ANKYRIN REPEAT-CONTAINING PROTEIN-RELATED"/>
    <property type="match status" value="1"/>
</dbReference>
<dbReference type="SUPFAM" id="SSF48403">
    <property type="entry name" value="Ankyrin repeat"/>
    <property type="match status" value="1"/>
</dbReference>
<keyword evidence="5" id="KW-1185">Reference proteome</keyword>
<dbReference type="Proteomes" id="UP000597762">
    <property type="component" value="Unassembled WGS sequence"/>
</dbReference>
<proteinExistence type="predicted"/>
<evidence type="ECO:0000256" key="1">
    <source>
        <dbReference type="ARBA" id="ARBA00022737"/>
    </source>
</evidence>
<keyword evidence="2 3" id="KW-0040">ANK repeat</keyword>